<feature type="transmembrane region" description="Helical" evidence="11">
    <location>
        <begin position="47"/>
        <end position="65"/>
    </location>
</feature>
<evidence type="ECO:0000256" key="11">
    <source>
        <dbReference type="HAMAP-Rule" id="MF_02079"/>
    </source>
</evidence>
<comment type="catalytic activity">
    <reaction evidence="11">
        <text>[GlcNAc-(1-&gt;4)-Mur2Ac(oyl-L-Ala-gamma-D-Glu-L-Lys-D-Ala-D-Ala)](n)-di-trans,octa-cis-undecaprenyl diphosphate + beta-D-GlcNAc-(1-&gt;4)-Mur2Ac(oyl-L-Ala-gamma-D-Glu-L-Lys-D-Ala-D-Ala)-di-trans,octa-cis-undecaprenyl diphosphate = [GlcNAc-(1-&gt;4)-Mur2Ac(oyl-L-Ala-gamma-D-Glu-L-Lys-D-Ala-D-Ala)](n+1)-di-trans,octa-cis-undecaprenyl diphosphate + di-trans,octa-cis-undecaprenyl diphosphate + H(+)</text>
        <dbReference type="Rhea" id="RHEA:23708"/>
        <dbReference type="Rhea" id="RHEA-COMP:9602"/>
        <dbReference type="Rhea" id="RHEA-COMP:9603"/>
        <dbReference type="ChEBI" id="CHEBI:15378"/>
        <dbReference type="ChEBI" id="CHEBI:58405"/>
        <dbReference type="ChEBI" id="CHEBI:60033"/>
        <dbReference type="ChEBI" id="CHEBI:78435"/>
        <dbReference type="EC" id="2.4.99.28"/>
    </reaction>
</comment>
<dbReference type="GO" id="GO:0008955">
    <property type="term" value="F:peptidoglycan glycosyltransferase activity"/>
    <property type="evidence" value="ECO:0007669"/>
    <property type="project" value="UniProtKB-UniRule"/>
</dbReference>
<dbReference type="GO" id="GO:0015648">
    <property type="term" value="F:lipid-linked peptidoglycan transporter activity"/>
    <property type="evidence" value="ECO:0007669"/>
    <property type="project" value="TreeGrafter"/>
</dbReference>
<keyword evidence="6 11" id="KW-0133">Cell shape</keyword>
<keyword evidence="10 11" id="KW-0961">Cell wall biogenesis/degradation</keyword>
<evidence type="ECO:0000256" key="4">
    <source>
        <dbReference type="ARBA" id="ARBA00022679"/>
    </source>
</evidence>
<dbReference type="GO" id="GO:0032153">
    <property type="term" value="C:cell division site"/>
    <property type="evidence" value="ECO:0007669"/>
    <property type="project" value="TreeGrafter"/>
</dbReference>
<keyword evidence="2 11" id="KW-1003">Cell membrane</keyword>
<dbReference type="PROSITE" id="PS00428">
    <property type="entry name" value="FTSW_RODA_SPOVE"/>
    <property type="match status" value="1"/>
</dbReference>
<dbReference type="Proteomes" id="UP000534783">
    <property type="component" value="Unassembled WGS sequence"/>
</dbReference>
<evidence type="ECO:0000256" key="5">
    <source>
        <dbReference type="ARBA" id="ARBA00022692"/>
    </source>
</evidence>
<evidence type="ECO:0000313" key="12">
    <source>
        <dbReference type="EMBL" id="NKE70445.1"/>
    </source>
</evidence>
<dbReference type="GO" id="GO:0009252">
    <property type="term" value="P:peptidoglycan biosynthetic process"/>
    <property type="evidence" value="ECO:0007669"/>
    <property type="project" value="UniProtKB-UniRule"/>
</dbReference>
<feature type="transmembrane region" description="Helical" evidence="11">
    <location>
        <begin position="274"/>
        <end position="294"/>
    </location>
</feature>
<comment type="caution">
    <text evidence="12">The sequence shown here is derived from an EMBL/GenBank/DDBJ whole genome shotgun (WGS) entry which is preliminary data.</text>
</comment>
<feature type="transmembrane region" description="Helical" evidence="11">
    <location>
        <begin position="12"/>
        <end position="35"/>
    </location>
</feature>
<dbReference type="InterPro" id="IPR011923">
    <property type="entry name" value="RodA/MrdB"/>
</dbReference>
<organism evidence="12 13">
    <name type="scientific">Candidatus Manganitrophus noduliformans</name>
    <dbReference type="NCBI Taxonomy" id="2606439"/>
    <lineage>
        <taxon>Bacteria</taxon>
        <taxon>Pseudomonadati</taxon>
        <taxon>Nitrospirota</taxon>
        <taxon>Nitrospiria</taxon>
        <taxon>Candidatus Troglogloeales</taxon>
        <taxon>Candidatus Manganitrophaceae</taxon>
        <taxon>Candidatus Manganitrophus</taxon>
    </lineage>
</organism>
<accession>A0A7X6DNK2</accession>
<name>A0A7X6DNK2_9BACT</name>
<feature type="transmembrane region" description="Helical" evidence="11">
    <location>
        <begin position="183"/>
        <end position="202"/>
    </location>
</feature>
<feature type="transmembrane region" description="Helical" evidence="11">
    <location>
        <begin position="71"/>
        <end position="90"/>
    </location>
</feature>
<dbReference type="EC" id="2.4.99.28" evidence="11"/>
<keyword evidence="3 11" id="KW-0328">Glycosyltransferase</keyword>
<dbReference type="PANTHER" id="PTHR30474:SF1">
    <property type="entry name" value="PEPTIDOGLYCAN GLYCOSYLTRANSFERASE MRDB"/>
    <property type="match status" value="1"/>
</dbReference>
<evidence type="ECO:0000256" key="3">
    <source>
        <dbReference type="ARBA" id="ARBA00022676"/>
    </source>
</evidence>
<dbReference type="Pfam" id="PF01098">
    <property type="entry name" value="FTSW_RODA_SPOVE"/>
    <property type="match status" value="1"/>
</dbReference>
<keyword evidence="5 11" id="KW-0812">Transmembrane</keyword>
<dbReference type="UniPathway" id="UPA00219"/>
<dbReference type="GO" id="GO:0051301">
    <property type="term" value="P:cell division"/>
    <property type="evidence" value="ECO:0007669"/>
    <property type="project" value="InterPro"/>
</dbReference>
<proteinExistence type="inferred from homology"/>
<dbReference type="GO" id="GO:0008360">
    <property type="term" value="P:regulation of cell shape"/>
    <property type="evidence" value="ECO:0007669"/>
    <property type="project" value="UniProtKB-KW"/>
</dbReference>
<sequence>MIDRRSIAGYDWLLFVVVILILGIGVVSIYSVTSASEARSPLYMKQIYWIILGWVVFLVMAWIDYHEIARFAYPIYAVTLLLLVLVLFIGRTALGAQRWLSFGFFNMQPSELAKISLLLVSAKYFSDYFPKKGLNLRQLLVPGGLVLLPVLLILKQPDLGTSLAISSVFFSMVLVIGLRSKFLIYFSLMSLMMFPFLWQFFWNRLRGYQRERLLTFVDPTNDPTGTGYHIIQSKIAIGSGGLFGKGLFGGTQSQLKFLPESHTDFIFSVFSEEWGFVGIFVFFMLFFFLLLWGVEIAYKAKDVLGSLLAVGIIGLISFYFLVNVGMTLGVMPVVGVPLPLVSYGGTSMVTTMGLLGLLFNVKLRRFMLFY</sequence>
<evidence type="ECO:0000256" key="2">
    <source>
        <dbReference type="ARBA" id="ARBA00022475"/>
    </source>
</evidence>
<keyword evidence="7 11" id="KW-0573">Peptidoglycan synthesis</keyword>
<evidence type="ECO:0000256" key="8">
    <source>
        <dbReference type="ARBA" id="ARBA00022989"/>
    </source>
</evidence>
<dbReference type="HAMAP" id="MF_02079">
    <property type="entry name" value="PGT_RodA"/>
    <property type="match status" value="1"/>
</dbReference>
<reference evidence="12 13" key="1">
    <citation type="journal article" date="2020" name="Nature">
        <title>Bacterial chemolithoautotrophy via manganese oxidation.</title>
        <authorList>
            <person name="Yu H."/>
            <person name="Leadbetter J.R."/>
        </authorList>
    </citation>
    <scope>NUCLEOTIDE SEQUENCE [LARGE SCALE GENOMIC DNA]</scope>
    <source>
        <strain evidence="12 13">Mn-1</strain>
    </source>
</reference>
<feature type="transmembrane region" description="Helical" evidence="11">
    <location>
        <begin position="306"/>
        <end position="328"/>
    </location>
</feature>
<dbReference type="GO" id="GO:0071555">
    <property type="term" value="P:cell wall organization"/>
    <property type="evidence" value="ECO:0007669"/>
    <property type="project" value="UniProtKB-KW"/>
</dbReference>
<comment type="similarity">
    <text evidence="11">Belongs to the SEDS family. MrdB/RodA subfamily.</text>
</comment>
<dbReference type="GO" id="GO:0005886">
    <property type="term" value="C:plasma membrane"/>
    <property type="evidence" value="ECO:0007669"/>
    <property type="project" value="UniProtKB-SubCell"/>
</dbReference>
<gene>
    <name evidence="11 12" type="primary">rodA</name>
    <name evidence="12" type="ORF">MNODULE_06795</name>
</gene>
<comment type="subcellular location">
    <subcellularLocation>
        <location evidence="11">Cell membrane</location>
        <topology evidence="11">Multi-pass membrane protein</topology>
    </subcellularLocation>
    <subcellularLocation>
        <location evidence="1">Membrane</location>
        <topology evidence="1">Multi-pass membrane protein</topology>
    </subcellularLocation>
</comment>
<dbReference type="AlphaFoldDB" id="A0A7X6DNK2"/>
<feature type="transmembrane region" description="Helical" evidence="11">
    <location>
        <begin position="159"/>
        <end position="176"/>
    </location>
</feature>
<feature type="transmembrane region" description="Helical" evidence="11">
    <location>
        <begin position="340"/>
        <end position="361"/>
    </location>
</feature>
<dbReference type="InterPro" id="IPR001182">
    <property type="entry name" value="FtsW/RodA"/>
</dbReference>
<keyword evidence="9 11" id="KW-0472">Membrane</keyword>
<comment type="pathway">
    <text evidence="11">Cell wall biogenesis; peptidoglycan biosynthesis.</text>
</comment>
<keyword evidence="13" id="KW-1185">Reference proteome</keyword>
<keyword evidence="4 11" id="KW-0808">Transferase</keyword>
<dbReference type="RefSeq" id="WP_168058691.1">
    <property type="nucleotide sequence ID" value="NZ_VTOW01000001.1"/>
</dbReference>
<dbReference type="InterPro" id="IPR018365">
    <property type="entry name" value="Cell_cycle_FtsW-rel_CS"/>
</dbReference>
<comment type="function">
    <text evidence="11">Peptidoglycan polymerase that is essential for cell wall elongation.</text>
</comment>
<evidence type="ECO:0000256" key="7">
    <source>
        <dbReference type="ARBA" id="ARBA00022984"/>
    </source>
</evidence>
<dbReference type="EMBL" id="VTOW01000001">
    <property type="protein sequence ID" value="NKE70445.1"/>
    <property type="molecule type" value="Genomic_DNA"/>
</dbReference>
<dbReference type="PANTHER" id="PTHR30474">
    <property type="entry name" value="CELL CYCLE PROTEIN"/>
    <property type="match status" value="1"/>
</dbReference>
<keyword evidence="8 11" id="KW-1133">Transmembrane helix</keyword>
<evidence type="ECO:0000313" key="13">
    <source>
        <dbReference type="Proteomes" id="UP000534783"/>
    </source>
</evidence>
<evidence type="ECO:0000256" key="9">
    <source>
        <dbReference type="ARBA" id="ARBA00023136"/>
    </source>
</evidence>
<evidence type="ECO:0000256" key="6">
    <source>
        <dbReference type="ARBA" id="ARBA00022960"/>
    </source>
</evidence>
<evidence type="ECO:0000256" key="1">
    <source>
        <dbReference type="ARBA" id="ARBA00004141"/>
    </source>
</evidence>
<protein>
    <recommendedName>
        <fullName evidence="11">Peptidoglycan glycosyltransferase RodA</fullName>
        <shortName evidence="11">PGT</shortName>
        <ecNumber evidence="11">2.4.99.28</ecNumber>
    </recommendedName>
    <alternativeName>
        <fullName evidence="11">Cell elongation protein RodA</fullName>
    </alternativeName>
    <alternativeName>
        <fullName evidence="11">Cell wall polymerase</fullName>
    </alternativeName>
    <alternativeName>
        <fullName evidence="11">Peptidoglycan polymerase</fullName>
        <shortName evidence="11">PG polymerase</shortName>
    </alternativeName>
</protein>
<evidence type="ECO:0000256" key="10">
    <source>
        <dbReference type="ARBA" id="ARBA00023316"/>
    </source>
</evidence>
<dbReference type="NCBIfam" id="TIGR02210">
    <property type="entry name" value="rodA_shape"/>
    <property type="match status" value="1"/>
</dbReference>